<sequence length="85" mass="9473">MSDGCDAYISQLYTYLDGELSDAECAQLQAHLEDCPPCLQEYERDAILKALVRRSCTSEPAPATLRAQILTQITVTVTEVRVHRS</sequence>
<protein>
    <submittedName>
        <fullName evidence="4">Mycothiol system anti-sigma-R factor</fullName>
    </submittedName>
</protein>
<feature type="domain" description="Putative zinc-finger" evidence="3">
    <location>
        <begin position="5"/>
        <end position="38"/>
    </location>
</feature>
<name>A0A853DBD1_9MICO</name>
<dbReference type="NCBIfam" id="TIGR03988">
    <property type="entry name" value="antisig_RsrA"/>
    <property type="match status" value="1"/>
</dbReference>
<dbReference type="InterPro" id="IPR041916">
    <property type="entry name" value="Anti_sigma_zinc_sf"/>
</dbReference>
<dbReference type="RefSeq" id="WP_179479446.1">
    <property type="nucleotide sequence ID" value="NZ_JACCFW010000001.1"/>
</dbReference>
<evidence type="ECO:0000313" key="5">
    <source>
        <dbReference type="Proteomes" id="UP000571817"/>
    </source>
</evidence>
<keyword evidence="2" id="KW-0804">Transcription</keyword>
<proteinExistence type="predicted"/>
<dbReference type="Proteomes" id="UP000571817">
    <property type="component" value="Unassembled WGS sequence"/>
</dbReference>
<evidence type="ECO:0000256" key="1">
    <source>
        <dbReference type="ARBA" id="ARBA00023015"/>
    </source>
</evidence>
<dbReference type="InterPro" id="IPR024020">
    <property type="entry name" value="Anit_sigma_mycothiol_RsrA"/>
</dbReference>
<organism evidence="4 5">
    <name type="scientific">Allobranchiibius huperziae</name>
    <dbReference type="NCBI Taxonomy" id="1874116"/>
    <lineage>
        <taxon>Bacteria</taxon>
        <taxon>Bacillati</taxon>
        <taxon>Actinomycetota</taxon>
        <taxon>Actinomycetes</taxon>
        <taxon>Micrococcales</taxon>
        <taxon>Dermacoccaceae</taxon>
        <taxon>Allobranchiibius</taxon>
    </lineage>
</organism>
<evidence type="ECO:0000313" key="4">
    <source>
        <dbReference type="EMBL" id="NYJ73907.1"/>
    </source>
</evidence>
<accession>A0A853DBD1</accession>
<reference evidence="4 5" key="1">
    <citation type="submission" date="2020-07" db="EMBL/GenBank/DDBJ databases">
        <title>Sequencing the genomes of 1000 actinobacteria strains.</title>
        <authorList>
            <person name="Klenk H.-P."/>
        </authorList>
    </citation>
    <scope>NUCLEOTIDE SEQUENCE [LARGE SCALE GENOMIC DNA]</scope>
    <source>
        <strain evidence="4 5">DSM 29531</strain>
    </source>
</reference>
<dbReference type="Gene3D" id="1.10.10.1320">
    <property type="entry name" value="Anti-sigma factor, zinc-finger domain"/>
    <property type="match status" value="1"/>
</dbReference>
<dbReference type="InterPro" id="IPR027383">
    <property type="entry name" value="Znf_put"/>
</dbReference>
<keyword evidence="1" id="KW-0805">Transcription regulation</keyword>
<dbReference type="EMBL" id="JACCFW010000001">
    <property type="protein sequence ID" value="NYJ73907.1"/>
    <property type="molecule type" value="Genomic_DNA"/>
</dbReference>
<evidence type="ECO:0000256" key="2">
    <source>
        <dbReference type="ARBA" id="ARBA00023163"/>
    </source>
</evidence>
<dbReference type="Pfam" id="PF13490">
    <property type="entry name" value="zf-HC2"/>
    <property type="match status" value="1"/>
</dbReference>
<evidence type="ECO:0000259" key="3">
    <source>
        <dbReference type="Pfam" id="PF13490"/>
    </source>
</evidence>
<gene>
    <name evidence="4" type="ORF">HNR15_000870</name>
</gene>
<dbReference type="AlphaFoldDB" id="A0A853DBD1"/>
<keyword evidence="5" id="KW-1185">Reference proteome</keyword>
<comment type="caution">
    <text evidence="4">The sequence shown here is derived from an EMBL/GenBank/DDBJ whole genome shotgun (WGS) entry which is preliminary data.</text>
</comment>